<dbReference type="CDD" id="cd22110">
    <property type="entry name" value="F-box_FBXO42"/>
    <property type="match status" value="1"/>
</dbReference>
<dbReference type="InterPro" id="IPR036047">
    <property type="entry name" value="F-box-like_dom_sf"/>
</dbReference>
<dbReference type="PANTHER" id="PTHR46432:SF1">
    <property type="entry name" value="F-BOX ONLY PROTEIN 42"/>
    <property type="match status" value="1"/>
</dbReference>
<dbReference type="GO" id="GO:0019005">
    <property type="term" value="C:SCF ubiquitin ligase complex"/>
    <property type="evidence" value="ECO:0007669"/>
    <property type="project" value="TreeGrafter"/>
</dbReference>
<dbReference type="VEuPathDB" id="VectorBase:LLONM1_007104"/>
<evidence type="ECO:0000313" key="5">
    <source>
        <dbReference type="Proteomes" id="UP000092461"/>
    </source>
</evidence>
<evidence type="ECO:0000313" key="4">
    <source>
        <dbReference type="EnsemblMetazoa" id="LLOJ005542-PA"/>
    </source>
</evidence>
<protein>
    <submittedName>
        <fullName evidence="3">Putative f-box only protein 42</fullName>
    </submittedName>
</protein>
<reference evidence="4" key="3">
    <citation type="submission" date="2020-05" db="UniProtKB">
        <authorList>
            <consortium name="EnsemblMetazoa"/>
        </authorList>
    </citation>
    <scope>IDENTIFICATION</scope>
    <source>
        <strain evidence="4">Jacobina</strain>
    </source>
</reference>
<dbReference type="SMART" id="SM00256">
    <property type="entry name" value="FBOX"/>
    <property type="match status" value="1"/>
</dbReference>
<dbReference type="InterPro" id="IPR015915">
    <property type="entry name" value="Kelch-typ_b-propeller"/>
</dbReference>
<dbReference type="Proteomes" id="UP000092461">
    <property type="component" value="Unassembled WGS sequence"/>
</dbReference>
<reference evidence="3" key="2">
    <citation type="journal article" date="2020" name="BMC">
        <title>Leishmania infection induces a limited differential gene expression in the sand fly midgut.</title>
        <authorList>
            <person name="Coutinho-Abreu I.V."/>
            <person name="Serafim T.D."/>
            <person name="Meneses C."/>
            <person name="Kamhawi S."/>
            <person name="Oliveira F."/>
            <person name="Valenzuela J.G."/>
        </authorList>
    </citation>
    <scope>NUCLEOTIDE SEQUENCE</scope>
    <source>
        <strain evidence="3">Jacobina</strain>
        <tissue evidence="3">Midgut</tissue>
    </source>
</reference>
<dbReference type="EnsemblMetazoa" id="LLOJ005542-RA">
    <property type="protein sequence ID" value="LLOJ005542-PA"/>
    <property type="gene ID" value="LLOJ005542"/>
</dbReference>
<dbReference type="SUPFAM" id="SSF81383">
    <property type="entry name" value="F-box domain"/>
    <property type="match status" value="1"/>
</dbReference>
<proteinExistence type="predicted"/>
<reference evidence="5" key="1">
    <citation type="submission" date="2012-05" db="EMBL/GenBank/DDBJ databases">
        <title>Whole Genome Assembly of Lutzomyia longipalpis.</title>
        <authorList>
            <person name="Richards S."/>
            <person name="Qu C."/>
            <person name="Dillon R."/>
            <person name="Worley K."/>
            <person name="Scherer S."/>
            <person name="Batterton M."/>
            <person name="Taylor A."/>
            <person name="Hawes A."/>
            <person name="Hernandez B."/>
            <person name="Kovar C."/>
            <person name="Mandapat C."/>
            <person name="Pham C."/>
            <person name="Qu C."/>
            <person name="Jing C."/>
            <person name="Bess C."/>
            <person name="Bandaranaike D."/>
            <person name="Ngo D."/>
            <person name="Ongeri F."/>
            <person name="Arias F."/>
            <person name="Lara F."/>
            <person name="Weissenberger G."/>
            <person name="Kamau G."/>
            <person name="Han H."/>
            <person name="Shen H."/>
            <person name="Dinh H."/>
            <person name="Khalil I."/>
            <person name="Jones J."/>
            <person name="Shafer J."/>
            <person name="Jayaseelan J."/>
            <person name="Quiroz J."/>
            <person name="Blankenburg K."/>
            <person name="Nguyen L."/>
            <person name="Jackson L."/>
            <person name="Francisco L."/>
            <person name="Tang L.-Y."/>
            <person name="Pu L.-L."/>
            <person name="Perales L."/>
            <person name="Lorensuhewa L."/>
            <person name="Munidasa M."/>
            <person name="Coyle M."/>
            <person name="Taylor M."/>
            <person name="Puazo M."/>
            <person name="Firestine M."/>
            <person name="Scheel M."/>
            <person name="Javaid M."/>
            <person name="Wang M."/>
            <person name="Li M."/>
            <person name="Tabassum N."/>
            <person name="Saada N."/>
            <person name="Osuji N."/>
            <person name="Aqrawi P."/>
            <person name="Fu Q."/>
            <person name="Thornton R."/>
            <person name="Raj R."/>
            <person name="Goodspeed R."/>
            <person name="Mata R."/>
            <person name="Najjar R."/>
            <person name="Gubbala S."/>
            <person name="Lee S."/>
            <person name="Denson S."/>
            <person name="Patil S."/>
            <person name="Macmil S."/>
            <person name="Qi S."/>
            <person name="Matskevitch T."/>
            <person name="Palculict T."/>
            <person name="Mathew T."/>
            <person name="Vee V."/>
            <person name="Velamala V."/>
            <person name="Korchina V."/>
            <person name="Cai W."/>
            <person name="Liu W."/>
            <person name="Dai W."/>
            <person name="Zou X."/>
            <person name="Zhu Y."/>
            <person name="Zhang Y."/>
            <person name="Wu Y.-Q."/>
            <person name="Xin Y."/>
            <person name="Nazarath L."/>
            <person name="Kovar C."/>
            <person name="Han Y."/>
            <person name="Muzny D."/>
            <person name="Gibbs R."/>
        </authorList>
    </citation>
    <scope>NUCLEOTIDE SEQUENCE [LARGE SCALE GENOMIC DNA]</scope>
    <source>
        <strain evidence="5">Jacobina</strain>
    </source>
</reference>
<evidence type="ECO:0000259" key="2">
    <source>
        <dbReference type="PROSITE" id="PS50181"/>
    </source>
</evidence>
<accession>A0A1B0CLQ5</accession>
<evidence type="ECO:0000256" key="1">
    <source>
        <dbReference type="SAM" id="MobiDB-lite"/>
    </source>
</evidence>
<dbReference type="VEuPathDB" id="VectorBase:LLOJ005542"/>
<keyword evidence="5" id="KW-1185">Reference proteome</keyword>
<dbReference type="EMBL" id="AJWK01017543">
    <property type="status" value="NOT_ANNOTATED_CDS"/>
    <property type="molecule type" value="Genomic_DNA"/>
</dbReference>
<feature type="domain" description="F-box" evidence="2">
    <location>
        <begin position="1"/>
        <end position="48"/>
    </location>
</feature>
<dbReference type="Pfam" id="PF12937">
    <property type="entry name" value="F-box-like"/>
    <property type="match status" value="1"/>
</dbReference>
<dbReference type="InterPro" id="IPR052821">
    <property type="entry name" value="F-box_only_SRC"/>
</dbReference>
<dbReference type="Gene3D" id="2.120.10.80">
    <property type="entry name" value="Kelch-type beta propeller"/>
    <property type="match status" value="1"/>
</dbReference>
<dbReference type="PANTHER" id="PTHR46432">
    <property type="entry name" value="F-BOX ONLY PROTEIN 42"/>
    <property type="match status" value="1"/>
</dbReference>
<name>A0A1B0CLQ5_LUTLO</name>
<sequence length="537" mass="60993">MATINDLPDEVLEFIINLLPPYKDVESCRLVCKRWADLGKNARFRKTINFQRSVAEGNLCWKEWEPPDAVAPRIAGRFSHCAAVFKSIMYIFGGGSSKVTTFNDLWAFNLSTRTWIRCNSHGNHPYPSPKARATMVCHEGQLVVFGGLRYPPIYPPFQRVCLFDELHVYNLEEEHWFYPKISTPWPPAMAGHSATIHGRQMVIFGGLQETALNVTYSNDIWCLDLETYVWKLQKTSPTKPEPRIDHYQIRLDDEHLLIVGGVGGVNNPFTDMWLLTMISSVWTWKEIPVRNKKCGATRMWTNPSCHVDEKLIVLGQNSTLPKDLQITNQIRLNIQAQRTFPQHQEQHRLRNPFQDPPNLTAPPPPLYGGGRRQPARGDAAAPEPSRVRQNFPRASSDHHHLGMMAFRESHSGLDMRERRLAALQKREQELQARRGMPLVVPTPKPTPCPPKKTRQNCEALFICDLSHVLHPHEPFVEWQEVQDGGVLPGAPVKTILSSLVAGNGELIVFGGLEQNTNQGNYTANNYLHFITVPHTVI</sequence>
<dbReference type="EMBL" id="GITU01003074">
    <property type="protein sequence ID" value="MBC1171777.1"/>
    <property type="molecule type" value="Transcribed_RNA"/>
</dbReference>
<dbReference type="InterPro" id="IPR001810">
    <property type="entry name" value="F-box_dom"/>
</dbReference>
<feature type="region of interest" description="Disordered" evidence="1">
    <location>
        <begin position="340"/>
        <end position="394"/>
    </location>
</feature>
<dbReference type="AlphaFoldDB" id="A0A1B0CLQ5"/>
<evidence type="ECO:0000313" key="3">
    <source>
        <dbReference type="EMBL" id="MBC1171777.1"/>
    </source>
</evidence>
<organism evidence="4 5">
    <name type="scientific">Lutzomyia longipalpis</name>
    <name type="common">Sand fly</name>
    <dbReference type="NCBI Taxonomy" id="7200"/>
    <lineage>
        <taxon>Eukaryota</taxon>
        <taxon>Metazoa</taxon>
        <taxon>Ecdysozoa</taxon>
        <taxon>Arthropoda</taxon>
        <taxon>Hexapoda</taxon>
        <taxon>Insecta</taxon>
        <taxon>Pterygota</taxon>
        <taxon>Neoptera</taxon>
        <taxon>Endopterygota</taxon>
        <taxon>Diptera</taxon>
        <taxon>Nematocera</taxon>
        <taxon>Psychodoidea</taxon>
        <taxon>Psychodidae</taxon>
        <taxon>Lutzomyia</taxon>
        <taxon>Lutzomyia</taxon>
    </lineage>
</organism>
<dbReference type="PROSITE" id="PS50181">
    <property type="entry name" value="FBOX"/>
    <property type="match status" value="1"/>
</dbReference>
<dbReference type="Pfam" id="PF13415">
    <property type="entry name" value="Beta-prop_FBX42"/>
    <property type="match status" value="1"/>
</dbReference>
<dbReference type="GO" id="GO:1990756">
    <property type="term" value="F:ubiquitin-like ligase-substrate adaptor activity"/>
    <property type="evidence" value="ECO:0007669"/>
    <property type="project" value="TreeGrafter"/>
</dbReference>
<dbReference type="Gene3D" id="1.20.1280.50">
    <property type="match status" value="1"/>
</dbReference>
<dbReference type="SUPFAM" id="SSF117281">
    <property type="entry name" value="Kelch motif"/>
    <property type="match status" value="1"/>
</dbReference>